<dbReference type="Proteomes" id="UP000027632">
    <property type="component" value="Unassembled WGS sequence"/>
</dbReference>
<protein>
    <submittedName>
        <fullName evidence="1">Uncharacterized protein</fullName>
    </submittedName>
</protein>
<name>A0ABR4T518_9ACTN</name>
<evidence type="ECO:0000313" key="2">
    <source>
        <dbReference type="Proteomes" id="UP000027632"/>
    </source>
</evidence>
<gene>
    <name evidence="1" type="ORF">DJ64_31370</name>
</gene>
<sequence>MTYLAVFEGKGGRSVDRSVLARALRSDWPGAEVLVSSDDGPGHEVRDVTWLYEEAGDRLEGCSHVDGTCLYLEGPLHLAVRFAVFYRRLVPSAEELILCDDSYSFDVTITGEASPESVERAVRATW</sequence>
<comment type="caution">
    <text evidence="1">The sequence shown here is derived from an EMBL/GenBank/DDBJ whole genome shotgun (WGS) entry which is preliminary data.</text>
</comment>
<proteinExistence type="predicted"/>
<reference evidence="1 2" key="1">
    <citation type="submission" date="2014-04" db="EMBL/GenBank/DDBJ databases">
        <title>Draft genome sequence of the novel Streptomyces griseorubens JSD-1 playing a role in carbon and nitrogen cycle.</title>
        <authorList>
            <consortium name="Shanghai Jiao Tong University"/>
            <person name="Feng H."/>
            <person name="Sun Y."/>
            <person name="Zhi Y."/>
            <person name="Mao L."/>
            <person name="Luo Y."/>
            <person name="Wei X."/>
            <person name="Zhou P."/>
        </authorList>
    </citation>
    <scope>NUCLEOTIDE SEQUENCE [LARGE SCALE GENOMIC DNA]</scope>
    <source>
        <strain evidence="1 2">JSD-1</strain>
    </source>
</reference>
<dbReference type="EMBL" id="JJMG01000068">
    <property type="protein sequence ID" value="KEG42527.1"/>
    <property type="molecule type" value="Genomic_DNA"/>
</dbReference>
<evidence type="ECO:0000313" key="1">
    <source>
        <dbReference type="EMBL" id="KEG42527.1"/>
    </source>
</evidence>
<dbReference type="RefSeq" id="WP_033272834.1">
    <property type="nucleotide sequence ID" value="NZ_KL503830.1"/>
</dbReference>
<organism evidence="1 2">
    <name type="scientific">Streptomyces griseorubens</name>
    <dbReference type="NCBI Taxonomy" id="66897"/>
    <lineage>
        <taxon>Bacteria</taxon>
        <taxon>Bacillati</taxon>
        <taxon>Actinomycetota</taxon>
        <taxon>Actinomycetes</taxon>
        <taxon>Kitasatosporales</taxon>
        <taxon>Streptomycetaceae</taxon>
        <taxon>Streptomyces</taxon>
        <taxon>Streptomyces althioticus group</taxon>
    </lineage>
</organism>
<keyword evidence="2" id="KW-1185">Reference proteome</keyword>
<accession>A0ABR4T518</accession>